<comment type="catalytic activity">
    <reaction evidence="7 9">
        <text>4 Fe(2+) + O2 + 4 H(+) = 4 Fe(3+) + 2 H2O</text>
        <dbReference type="Rhea" id="RHEA:11148"/>
        <dbReference type="ChEBI" id="CHEBI:15377"/>
        <dbReference type="ChEBI" id="CHEBI:15378"/>
        <dbReference type="ChEBI" id="CHEBI:15379"/>
        <dbReference type="ChEBI" id="CHEBI:29033"/>
        <dbReference type="ChEBI" id="CHEBI:29034"/>
        <dbReference type="EC" id="1.16.3.1"/>
    </reaction>
</comment>
<evidence type="ECO:0000259" key="11">
    <source>
        <dbReference type="PROSITE" id="PS50905"/>
    </source>
</evidence>
<keyword evidence="5 8" id="KW-0408">Iron</keyword>
<keyword evidence="10" id="KW-0732">Signal</keyword>
<comment type="similarity">
    <text evidence="1 9">Belongs to the ferritin family.</text>
</comment>
<name>A0A067XHZ5_9BIVA</name>
<feature type="domain" description="Ferritin-like diiron" evidence="11">
    <location>
        <begin position="53"/>
        <end position="202"/>
    </location>
</feature>
<keyword evidence="3 8" id="KW-0479">Metal-binding</keyword>
<dbReference type="InterPro" id="IPR008331">
    <property type="entry name" value="Ferritin_DPS_dom"/>
</dbReference>
<evidence type="ECO:0000256" key="2">
    <source>
        <dbReference type="ARBA" id="ARBA00022434"/>
    </source>
</evidence>
<dbReference type="GO" id="GO:0008199">
    <property type="term" value="F:ferric iron binding"/>
    <property type="evidence" value="ECO:0007669"/>
    <property type="project" value="InterPro"/>
</dbReference>
<feature type="signal peptide" evidence="10">
    <location>
        <begin position="1"/>
        <end position="22"/>
    </location>
</feature>
<feature type="chain" id="PRO_5001649617" description="Ferritin" evidence="10">
    <location>
        <begin position="23"/>
        <end position="217"/>
    </location>
</feature>
<evidence type="ECO:0000256" key="5">
    <source>
        <dbReference type="ARBA" id="ARBA00023004"/>
    </source>
</evidence>
<evidence type="ECO:0000256" key="7">
    <source>
        <dbReference type="ARBA" id="ARBA00047990"/>
    </source>
</evidence>
<dbReference type="GO" id="GO:0006879">
    <property type="term" value="P:intracellular iron ion homeostasis"/>
    <property type="evidence" value="ECO:0007669"/>
    <property type="project" value="UniProtKB-KW"/>
</dbReference>
<evidence type="ECO:0000256" key="9">
    <source>
        <dbReference type="RuleBase" id="RU361145"/>
    </source>
</evidence>
<evidence type="ECO:0000256" key="4">
    <source>
        <dbReference type="ARBA" id="ARBA00023002"/>
    </source>
</evidence>
<dbReference type="SUPFAM" id="SSF47240">
    <property type="entry name" value="Ferritin-like"/>
    <property type="match status" value="1"/>
</dbReference>
<sequence>MQANRQATFSFLFFLGSLLVSMVIVPEVLEVSGAKPSKLSQKDDKSVSVVSQNLEDLVLASINKRLLNDLMGASYTFLYMSAYFGRADIALPGFSKYFRQLSERELGNANFLMSYINKRGGYVEFRSIEAPSKQKWLDGLDAMYSALEIEKNLNDRILGLQRKASRHEDPHMTHIIEDRYVDPQVEIIKEISDHIANLSKMMGENYGLGEYLFDKEL</sequence>
<dbReference type="Pfam" id="PF00210">
    <property type="entry name" value="Ferritin"/>
    <property type="match status" value="1"/>
</dbReference>
<feature type="binding site" evidence="8">
    <location>
        <position position="105"/>
    </location>
    <ligand>
        <name>Fe cation</name>
        <dbReference type="ChEBI" id="CHEBI:24875"/>
        <label>1</label>
    </ligand>
</feature>
<dbReference type="PROSITE" id="PS50905">
    <property type="entry name" value="FERRITIN_LIKE"/>
    <property type="match status" value="1"/>
</dbReference>
<evidence type="ECO:0000256" key="6">
    <source>
        <dbReference type="ARBA" id="ARBA00025111"/>
    </source>
</evidence>
<evidence type="ECO:0000313" key="12">
    <source>
        <dbReference type="EMBL" id="AFX93745.1"/>
    </source>
</evidence>
<comment type="function">
    <text evidence="6">Stores iron in a soluble, non-toxic, readily available form. Important for iron homeostasis. Has ferroxidase activity. Iron is taken up in the ferrous form and deposited as ferric hydroxides after oxidation.</text>
</comment>
<evidence type="ECO:0000256" key="8">
    <source>
        <dbReference type="PIRSR" id="PIRSR601519-1"/>
    </source>
</evidence>
<dbReference type="EC" id="1.16.3.1" evidence="9"/>
<evidence type="ECO:0000256" key="10">
    <source>
        <dbReference type="SAM" id="SignalP"/>
    </source>
</evidence>
<dbReference type="AlphaFoldDB" id="A0A067XHZ5"/>
<accession>A0A067XHZ5</accession>
<dbReference type="InterPro" id="IPR009078">
    <property type="entry name" value="Ferritin-like_SF"/>
</dbReference>
<dbReference type="CDD" id="cd01056">
    <property type="entry name" value="Euk_Ferritin"/>
    <property type="match status" value="1"/>
</dbReference>
<dbReference type="PANTHER" id="PTHR11431">
    <property type="entry name" value="FERRITIN"/>
    <property type="match status" value="1"/>
</dbReference>
<dbReference type="PANTHER" id="PTHR11431:SF75">
    <property type="entry name" value="FERRITIN"/>
    <property type="match status" value="1"/>
</dbReference>
<dbReference type="GO" id="GO:0004322">
    <property type="term" value="F:ferroxidase activity"/>
    <property type="evidence" value="ECO:0007669"/>
    <property type="project" value="UniProtKB-EC"/>
</dbReference>
<dbReference type="InterPro" id="IPR001519">
    <property type="entry name" value="Ferritin"/>
</dbReference>
<evidence type="ECO:0000256" key="1">
    <source>
        <dbReference type="ARBA" id="ARBA00007513"/>
    </source>
</evidence>
<protein>
    <recommendedName>
        <fullName evidence="9">Ferritin</fullName>
        <ecNumber evidence="9">1.16.3.1</ecNumber>
    </recommendedName>
</protein>
<reference evidence="12" key="1">
    <citation type="submission" date="2012-07" db="EMBL/GenBank/DDBJ databases">
        <title>Identification and characterization of four different ferritins in clam Ruditapes decussatus.</title>
        <authorList>
            <person name="Simao M.F."/>
            <person name="Leite R.B."/>
            <person name="Cancela M.L."/>
        </authorList>
    </citation>
    <scope>NUCLEOTIDE SEQUENCE</scope>
</reference>
<dbReference type="Gene3D" id="1.20.1260.10">
    <property type="match status" value="1"/>
</dbReference>
<feature type="binding site" evidence="8">
    <location>
        <position position="150"/>
    </location>
    <ligand>
        <name>Fe cation</name>
        <dbReference type="ChEBI" id="CHEBI:24875"/>
        <label>1</label>
    </ligand>
</feature>
<keyword evidence="2 9" id="KW-0409">Iron storage</keyword>
<dbReference type="EMBL" id="JX426099">
    <property type="protein sequence ID" value="AFX93745.1"/>
    <property type="molecule type" value="mRNA"/>
</dbReference>
<evidence type="ECO:0000256" key="3">
    <source>
        <dbReference type="ARBA" id="ARBA00022723"/>
    </source>
</evidence>
<dbReference type="InterPro" id="IPR009040">
    <property type="entry name" value="Ferritin-like_diiron"/>
</dbReference>
<proteinExistence type="evidence at transcript level"/>
<dbReference type="GO" id="GO:0006826">
    <property type="term" value="P:iron ion transport"/>
    <property type="evidence" value="ECO:0007669"/>
    <property type="project" value="InterPro"/>
</dbReference>
<dbReference type="GO" id="GO:0008198">
    <property type="term" value="F:ferrous iron binding"/>
    <property type="evidence" value="ECO:0007669"/>
    <property type="project" value="TreeGrafter"/>
</dbReference>
<keyword evidence="4 9" id="KW-0560">Oxidoreductase</keyword>
<dbReference type="InterPro" id="IPR012347">
    <property type="entry name" value="Ferritin-like"/>
</dbReference>
<dbReference type="GO" id="GO:0005737">
    <property type="term" value="C:cytoplasm"/>
    <property type="evidence" value="ECO:0007669"/>
    <property type="project" value="TreeGrafter"/>
</dbReference>
<comment type="function">
    <text evidence="9">Stores iron in a soluble, non-toxic, readily available form. Important for iron homeostasis. Iron is taken up in the ferrous form and deposited as ferric hydroxides after oxidation.</text>
</comment>
<organism evidence="12">
    <name type="scientific">Ruditapes decussatus</name>
    <dbReference type="NCBI Taxonomy" id="104385"/>
    <lineage>
        <taxon>Eukaryota</taxon>
        <taxon>Metazoa</taxon>
        <taxon>Spiralia</taxon>
        <taxon>Lophotrochozoa</taxon>
        <taxon>Mollusca</taxon>
        <taxon>Bivalvia</taxon>
        <taxon>Autobranchia</taxon>
        <taxon>Heteroconchia</taxon>
        <taxon>Euheterodonta</taxon>
        <taxon>Imparidentia</taxon>
        <taxon>Neoheterodontei</taxon>
        <taxon>Venerida</taxon>
        <taxon>Veneroidea</taxon>
        <taxon>Veneridae</taxon>
        <taxon>Ruditapes</taxon>
    </lineage>
</organism>
<feature type="binding site" evidence="8">
    <location>
        <position position="184"/>
    </location>
    <ligand>
        <name>Fe cation</name>
        <dbReference type="ChEBI" id="CHEBI:24875"/>
        <label>1</label>
    </ligand>
</feature>